<sequence>MKRQPTTAEPLITLNFTYFEKFILVLSLITVMDFKLSASSFTQSTYKKELSFGSRMFALLHGRGLKTLSVGSTAESDPSKVLETKYQLSERIELIQDDSPTLFL</sequence>
<dbReference type="EMBL" id="FR839631">
    <property type="protein sequence ID" value="SCV12391.1"/>
    <property type="molecule type" value="Genomic_DNA"/>
</dbReference>
<protein>
    <submittedName>
        <fullName evidence="1">Uncharacterized protein</fullName>
    </submittedName>
</protein>
<accession>A0A1G4KQV8</accession>
<reference evidence="1 2" key="1">
    <citation type="journal article" date="2011" name="J. Biotechnol.">
        <title>High-quality genome sequence of Pichia pastoris CBS7435.</title>
        <authorList>
            <person name="Kuberl A."/>
            <person name="Schneider J."/>
            <person name="Thallinger G.G."/>
            <person name="Anderl I."/>
            <person name="Wibberg D."/>
            <person name="Hajek T."/>
            <person name="Jaenicke S."/>
            <person name="Brinkrolf K."/>
            <person name="Goesmann A."/>
            <person name="Szczepanowski R."/>
            <person name="Puhler A."/>
            <person name="Schwab H."/>
            <person name="Glieder A."/>
            <person name="Pichler H."/>
        </authorList>
    </citation>
    <scope>NUCLEOTIDE SEQUENCE [LARGE SCALE GENOMIC DNA]</scope>
    <source>
        <strain evidence="2">ATCC 76273 / CBS 7435 / CECT 11047 / NRRL Y-11430 / Wegner 21-1</strain>
    </source>
</reference>
<name>A0A1G4KQV8_KOMPC</name>
<evidence type="ECO:0000313" key="2">
    <source>
        <dbReference type="Proteomes" id="UP000006853"/>
    </source>
</evidence>
<organism evidence="1 2">
    <name type="scientific">Komagataella phaffii (strain ATCC 76273 / CBS 7435 / CECT 11047 / NRRL Y-11430 / Wegner 21-1)</name>
    <name type="common">Yeast</name>
    <name type="synonym">Pichia pastoris</name>
    <dbReference type="NCBI Taxonomy" id="981350"/>
    <lineage>
        <taxon>Eukaryota</taxon>
        <taxon>Fungi</taxon>
        <taxon>Dikarya</taxon>
        <taxon>Ascomycota</taxon>
        <taxon>Saccharomycotina</taxon>
        <taxon>Pichiomycetes</taxon>
        <taxon>Pichiales</taxon>
        <taxon>Pichiaceae</taxon>
        <taxon>Komagataella</taxon>
    </lineage>
</organism>
<gene>
    <name evidence="1" type="ordered locus">PP7435_Chr4-1576</name>
</gene>
<keyword evidence="2" id="KW-1185">Reference proteome</keyword>
<proteinExistence type="predicted"/>
<reference evidence="1 2" key="2">
    <citation type="journal article" date="2016" name="FEMS Yeast Res.">
        <title>Curation of the genome annotation of Pichia pastoris (Komagataella phaffii) CBS7435 from gene level to protein function.</title>
        <authorList>
            <person name="Valli M."/>
            <person name="Tatto N.E."/>
            <person name="Peymann A."/>
            <person name="Gruber C."/>
            <person name="Landes N."/>
            <person name="Ekker H."/>
            <person name="Thallinger G.G."/>
            <person name="Mattanovich D."/>
            <person name="Gasser B."/>
            <person name="Graf A.B."/>
        </authorList>
    </citation>
    <scope>GENOME REANNOTATION</scope>
    <source>
        <strain evidence="1 2">ATCC 76273 / CBS 7435 / CECT 11047 / NRRL Y-11430 / Wegner 21-1</strain>
    </source>
</reference>
<dbReference type="Proteomes" id="UP000006853">
    <property type="component" value="Chromosome 4"/>
</dbReference>
<evidence type="ECO:0000313" key="1">
    <source>
        <dbReference type="EMBL" id="SCV12391.1"/>
    </source>
</evidence>
<dbReference type="AlphaFoldDB" id="A0A1G4KQV8"/>